<comment type="caution">
    <text evidence="2">The sequence shown here is derived from an EMBL/GenBank/DDBJ whole genome shotgun (WGS) entry which is preliminary data.</text>
</comment>
<dbReference type="Proteomes" id="UP000248544">
    <property type="component" value="Unassembled WGS sequence"/>
</dbReference>
<sequence>MAVVPPMSKATRSPRPCARPIHAAIDTPAAGPDSRARIGRWTTSAGVVRPPLPWLMKIWPVKPRSASARSKESR</sequence>
<keyword evidence="3" id="KW-1185">Reference proteome</keyword>
<accession>A0A2W2HHC8</accession>
<proteinExistence type="predicted"/>
<feature type="region of interest" description="Disordered" evidence="1">
    <location>
        <begin position="1"/>
        <end position="36"/>
    </location>
</feature>
<evidence type="ECO:0000313" key="2">
    <source>
        <dbReference type="EMBL" id="PZG54449.1"/>
    </source>
</evidence>
<protein>
    <submittedName>
        <fullName evidence="2">Uncharacterized protein</fullName>
    </submittedName>
</protein>
<evidence type="ECO:0000256" key="1">
    <source>
        <dbReference type="SAM" id="MobiDB-lite"/>
    </source>
</evidence>
<name>A0A2W2HHC8_9ACTN</name>
<dbReference type="AlphaFoldDB" id="A0A2W2HHC8"/>
<organism evidence="2 3">
    <name type="scientific">Spongiactinospora gelatinilytica</name>
    <dbReference type="NCBI Taxonomy" id="2666298"/>
    <lineage>
        <taxon>Bacteria</taxon>
        <taxon>Bacillati</taxon>
        <taxon>Actinomycetota</taxon>
        <taxon>Actinomycetes</taxon>
        <taxon>Streptosporangiales</taxon>
        <taxon>Streptosporangiaceae</taxon>
        <taxon>Spongiactinospora</taxon>
    </lineage>
</organism>
<dbReference type="EMBL" id="POUA01000017">
    <property type="protein sequence ID" value="PZG54449.1"/>
    <property type="molecule type" value="Genomic_DNA"/>
</dbReference>
<evidence type="ECO:0000313" key="3">
    <source>
        <dbReference type="Proteomes" id="UP000248544"/>
    </source>
</evidence>
<gene>
    <name evidence="2" type="ORF">C1I98_04135</name>
</gene>
<reference evidence="2 3" key="1">
    <citation type="submission" date="2018-01" db="EMBL/GenBank/DDBJ databases">
        <title>Draft genome sequence of Sphaerisporangium sp. 7K107.</title>
        <authorList>
            <person name="Sahin N."/>
            <person name="Saygin H."/>
            <person name="Ay H."/>
        </authorList>
    </citation>
    <scope>NUCLEOTIDE SEQUENCE [LARGE SCALE GENOMIC DNA]</scope>
    <source>
        <strain evidence="2 3">7K107</strain>
    </source>
</reference>